<keyword evidence="2" id="KW-0808">Transferase</keyword>
<dbReference type="InterPro" id="IPR029063">
    <property type="entry name" value="SAM-dependent_MTases_sf"/>
</dbReference>
<dbReference type="Proteomes" id="UP000593567">
    <property type="component" value="Unassembled WGS sequence"/>
</dbReference>
<dbReference type="Gene3D" id="3.40.50.150">
    <property type="entry name" value="Vaccinia Virus protein VP39"/>
    <property type="match status" value="1"/>
</dbReference>
<evidence type="ECO:0000256" key="2">
    <source>
        <dbReference type="ARBA" id="ARBA00022679"/>
    </source>
</evidence>
<dbReference type="PANTHER" id="PTHR10259">
    <property type="entry name" value="THIOPURINE S-METHYLTRANSFERASE"/>
    <property type="match status" value="1"/>
</dbReference>
<comment type="caution">
    <text evidence="4">The sequence shown here is derived from an EMBL/GenBank/DDBJ whole genome shotgun (WGS) entry which is preliminary data.</text>
</comment>
<dbReference type="PANTHER" id="PTHR10259:SF11">
    <property type="entry name" value="THIOPURINE S-METHYLTRANSFERASE"/>
    <property type="match status" value="1"/>
</dbReference>
<evidence type="ECO:0000256" key="1">
    <source>
        <dbReference type="ARBA" id="ARBA00022603"/>
    </source>
</evidence>
<dbReference type="Pfam" id="PF05724">
    <property type="entry name" value="TPMT"/>
    <property type="match status" value="1"/>
</dbReference>
<dbReference type="GO" id="GO:0008119">
    <property type="term" value="F:thiopurine S-methyltransferase activity"/>
    <property type="evidence" value="ECO:0007669"/>
    <property type="project" value="TreeGrafter"/>
</dbReference>
<sequence length="159" mass="17826">MTGNRGGQKGTRYGKSQVGNVMLWRNFDRIIKEAFPTKAANELKVFIPLCGKTNDLYYFYRRGLTVVGVEYAAQPIKEFFEENNLEVKQPNGIGVFTETADSRLCIGQGDLLNFTGEPGHCRSLPVEKYEHHMDRGAFDSINVKKQATIYQASKLTAGP</sequence>
<gene>
    <name evidence="4" type="ORF">EB796_004236</name>
</gene>
<dbReference type="GO" id="GO:0032259">
    <property type="term" value="P:methylation"/>
    <property type="evidence" value="ECO:0007669"/>
    <property type="project" value="UniProtKB-KW"/>
</dbReference>
<evidence type="ECO:0000256" key="3">
    <source>
        <dbReference type="ARBA" id="ARBA00022691"/>
    </source>
</evidence>
<protein>
    <submittedName>
        <fullName evidence="4">TPMT</fullName>
    </submittedName>
</protein>
<accession>A0A7J7KIN2</accession>
<dbReference type="OrthoDB" id="276151at2759"/>
<keyword evidence="3" id="KW-0949">S-adenosyl-L-methionine</keyword>
<dbReference type="InterPro" id="IPR008854">
    <property type="entry name" value="TPMT"/>
</dbReference>
<reference evidence="4" key="1">
    <citation type="submission" date="2020-06" db="EMBL/GenBank/DDBJ databases">
        <title>Draft genome of Bugula neritina, a colonial animal packing powerful symbionts and potential medicines.</title>
        <authorList>
            <person name="Rayko M."/>
        </authorList>
    </citation>
    <scope>NUCLEOTIDE SEQUENCE [LARGE SCALE GENOMIC DNA]</scope>
    <source>
        <strain evidence="4">Kwan_BN1</strain>
    </source>
</reference>
<keyword evidence="1" id="KW-0489">Methyltransferase</keyword>
<name>A0A7J7KIN2_BUGNE</name>
<organism evidence="4 5">
    <name type="scientific">Bugula neritina</name>
    <name type="common">Brown bryozoan</name>
    <name type="synonym">Sertularia neritina</name>
    <dbReference type="NCBI Taxonomy" id="10212"/>
    <lineage>
        <taxon>Eukaryota</taxon>
        <taxon>Metazoa</taxon>
        <taxon>Spiralia</taxon>
        <taxon>Lophotrochozoa</taxon>
        <taxon>Bryozoa</taxon>
        <taxon>Gymnolaemata</taxon>
        <taxon>Cheilostomatida</taxon>
        <taxon>Flustrina</taxon>
        <taxon>Buguloidea</taxon>
        <taxon>Bugulidae</taxon>
        <taxon>Bugula</taxon>
    </lineage>
</organism>
<dbReference type="SUPFAM" id="SSF53335">
    <property type="entry name" value="S-adenosyl-L-methionine-dependent methyltransferases"/>
    <property type="match status" value="1"/>
</dbReference>
<evidence type="ECO:0000313" key="5">
    <source>
        <dbReference type="Proteomes" id="UP000593567"/>
    </source>
</evidence>
<dbReference type="EMBL" id="VXIV02000567">
    <property type="protein sequence ID" value="KAF6037458.1"/>
    <property type="molecule type" value="Genomic_DNA"/>
</dbReference>
<evidence type="ECO:0000313" key="4">
    <source>
        <dbReference type="EMBL" id="KAF6037458.1"/>
    </source>
</evidence>
<proteinExistence type="predicted"/>
<keyword evidence="5" id="KW-1185">Reference proteome</keyword>
<dbReference type="AlphaFoldDB" id="A0A7J7KIN2"/>